<proteinExistence type="predicted"/>
<feature type="domain" description="4Fe-4S ferredoxin-type" evidence="1">
    <location>
        <begin position="30"/>
        <end position="60"/>
    </location>
</feature>
<sequence>MRAALSVLAAIALAGCICGPGETLCEGRCVDLHSDLESCGGCGFTCSTACVDGACLPGRRCDSIADCDDGLACNGREGCVGFVGGVATCRAGEPVVCDDGVMCTRDRCAEPSGTCEAVPDDTRCSGGRCTGEGVSGCAFACARTPCGVVEPQCGCADTEGCYLGDDGAACLPAGFLEEGAPCATVNDCRPGLACADWSIDLDRPDVRCVALCSEHSDCASRVCATTGVPGVSERVGRCGSNCRPHDHGSCWNDMACVVLGTSTLTWTQCVSGYGTARQGEPCETDASCAPEHVCIRTDVGLRCAHWCRSAADCPSTSHSCWPLDPEVVLAGVSYGVCL</sequence>
<dbReference type="RefSeq" id="WP_169791282.1">
    <property type="nucleotide sequence ID" value="NZ_CP011125.1"/>
</dbReference>
<reference evidence="2 3" key="1">
    <citation type="submission" date="2015-03" db="EMBL/GenBank/DDBJ databases">
        <title>Genome assembly of Sandaracinus amylolyticus DSM 53668.</title>
        <authorList>
            <person name="Sharma G."/>
            <person name="Subramanian S."/>
        </authorList>
    </citation>
    <scope>NUCLEOTIDE SEQUENCE [LARGE SCALE GENOMIC DNA]</scope>
    <source>
        <strain evidence="2 3">DSM 53668</strain>
    </source>
</reference>
<name>A0A0F6VYX6_9BACT</name>
<organism evidence="2 3">
    <name type="scientific">Sandaracinus amylolyticus</name>
    <dbReference type="NCBI Taxonomy" id="927083"/>
    <lineage>
        <taxon>Bacteria</taxon>
        <taxon>Pseudomonadati</taxon>
        <taxon>Myxococcota</taxon>
        <taxon>Polyangia</taxon>
        <taxon>Polyangiales</taxon>
        <taxon>Sandaracinaceae</taxon>
        <taxon>Sandaracinus</taxon>
    </lineage>
</organism>
<evidence type="ECO:0000313" key="3">
    <source>
        <dbReference type="Proteomes" id="UP000034883"/>
    </source>
</evidence>
<dbReference type="EMBL" id="CP011125">
    <property type="protein sequence ID" value="AKF02996.1"/>
    <property type="molecule type" value="Genomic_DNA"/>
</dbReference>
<dbReference type="AlphaFoldDB" id="A0A0F6VYX6"/>
<keyword evidence="3" id="KW-1185">Reference proteome</keyword>
<evidence type="ECO:0000313" key="2">
    <source>
        <dbReference type="EMBL" id="AKF02996.1"/>
    </source>
</evidence>
<dbReference type="KEGG" id="samy:DB32_000144"/>
<dbReference type="PROSITE" id="PS51379">
    <property type="entry name" value="4FE4S_FER_2"/>
    <property type="match status" value="1"/>
</dbReference>
<dbReference type="PROSITE" id="PS51257">
    <property type="entry name" value="PROKAR_LIPOPROTEIN"/>
    <property type="match status" value="1"/>
</dbReference>
<evidence type="ECO:0000259" key="1">
    <source>
        <dbReference type="PROSITE" id="PS51379"/>
    </source>
</evidence>
<gene>
    <name evidence="2" type="ORF">DB32_000144</name>
</gene>
<dbReference type="STRING" id="927083.DB32_000144"/>
<dbReference type="Proteomes" id="UP000034883">
    <property type="component" value="Chromosome"/>
</dbReference>
<protein>
    <submittedName>
        <fullName evidence="2">Tryptophan synthase alpha chain</fullName>
    </submittedName>
</protein>
<accession>A0A0F6VYX6</accession>
<dbReference type="InterPro" id="IPR017896">
    <property type="entry name" value="4Fe4S_Fe-S-bd"/>
</dbReference>